<dbReference type="AlphaFoldDB" id="A0A6A4SL95"/>
<evidence type="ECO:0000259" key="11">
    <source>
        <dbReference type="PROSITE" id="PS50261"/>
    </source>
</evidence>
<gene>
    <name evidence="13" type="ORF">F2P81_013435</name>
</gene>
<dbReference type="InterPro" id="IPR013320">
    <property type="entry name" value="ConA-like_dom_sf"/>
</dbReference>
<evidence type="ECO:0000313" key="13">
    <source>
        <dbReference type="EMBL" id="KAF0033369.1"/>
    </source>
</evidence>
<feature type="transmembrane region" description="Helical" evidence="9">
    <location>
        <begin position="908"/>
        <end position="933"/>
    </location>
</feature>
<feature type="domain" description="G-protein coupled receptors family 2 profile 2" evidence="11">
    <location>
        <begin position="840"/>
        <end position="1087"/>
    </location>
</feature>
<evidence type="ECO:0000256" key="6">
    <source>
        <dbReference type="ARBA" id="ARBA00023157"/>
    </source>
</evidence>
<feature type="transmembrane region" description="Helical" evidence="9">
    <location>
        <begin position="984"/>
        <end position="1012"/>
    </location>
</feature>
<dbReference type="PROSITE" id="PS51828">
    <property type="entry name" value="PTX_2"/>
    <property type="match status" value="1"/>
</dbReference>
<dbReference type="Pfam" id="PF01825">
    <property type="entry name" value="GPS"/>
    <property type="match status" value="1"/>
</dbReference>
<keyword evidence="3 9" id="KW-0812">Transmembrane</keyword>
<evidence type="ECO:0000313" key="14">
    <source>
        <dbReference type="Proteomes" id="UP000438429"/>
    </source>
</evidence>
<comment type="subcellular location">
    <subcellularLocation>
        <location evidence="1">Membrane</location>
        <topology evidence="1">Multi-pass membrane protein</topology>
    </subcellularLocation>
</comment>
<dbReference type="Gene3D" id="2.60.120.200">
    <property type="match status" value="1"/>
</dbReference>
<dbReference type="Gene3D" id="2.60.220.50">
    <property type="match status" value="1"/>
</dbReference>
<dbReference type="SUPFAM" id="SSF81321">
    <property type="entry name" value="Family A G protein-coupled receptor-like"/>
    <property type="match status" value="1"/>
</dbReference>
<evidence type="ECO:0000259" key="12">
    <source>
        <dbReference type="PROSITE" id="PS51828"/>
    </source>
</evidence>
<feature type="domain" description="GAIN-B" evidence="10">
    <location>
        <begin position="685"/>
        <end position="831"/>
    </location>
</feature>
<dbReference type="InterPro" id="IPR000832">
    <property type="entry name" value="GPCR_2_secretin-like"/>
</dbReference>
<comment type="similarity">
    <text evidence="2">Belongs to the G-protein coupled receptor 2 family. Adhesion G-protein coupled receptor (ADGR) subfamily.</text>
</comment>
<dbReference type="PANTHER" id="PTHR12011">
    <property type="entry name" value="ADHESION G-PROTEIN COUPLED RECEPTOR"/>
    <property type="match status" value="1"/>
</dbReference>
<reference evidence="13 14" key="1">
    <citation type="submission" date="2019-06" db="EMBL/GenBank/DDBJ databases">
        <title>Draft genomes of female and male turbot (Scophthalmus maximus).</title>
        <authorList>
            <person name="Xu H."/>
            <person name="Xu X.-W."/>
            <person name="Shao C."/>
            <person name="Chen S."/>
        </authorList>
    </citation>
    <scope>NUCLEOTIDE SEQUENCE [LARGE SCALE GENOMIC DNA]</scope>
    <source>
        <strain evidence="13">Ysfricsl-2016a</strain>
        <tissue evidence="13">Blood</tissue>
    </source>
</reference>
<accession>A0A6A4SL95</accession>
<dbReference type="Gene3D" id="1.20.1070.10">
    <property type="entry name" value="Rhodopsin 7-helix transmembrane proteins"/>
    <property type="match status" value="1"/>
</dbReference>
<sequence>MRRMATCRVLLSPYKKSSEKRKMNELIKEPFGLCRVPVTCHPQEYAEDQNHVKAVSRLVNPVAPLYSCLLRIAPAAVASSQNIFTRVSSISEYSVSSVQHCDSNPAARGCTLATPAHHEKVSTCHNTLYQVGTNFSGSEPIHLGQNFQKGDIWTGADASVGQSRLVYLTPRSAFQLVNDSLDFSRAESFCRGQFSSLSSLDQAEDRAGALELLQQTGLHSPIWVRDPSRASSKPVALAKQYVKFSALHFPKESREGFARVNTSFPALSSVSVCVRVKWDPVWNEVSTIFSYAAPVFTNEFQLRGQVDVQERILLALIIHGKHLPYKASFPNDGGWHHICVTWHRNSGQWAIYVDGVLKDMGSGTDTSRDIHGDGILILGQDQDSFGGNFTEPFFGAITDLNVWNMSLETRHVNALNACYPLTQEELFTWNLDHLSSHPVVKVVQALLFCPAMHQQMEPQSCRTLQSWSDPLPVFGLTDCSDPRPFICRSSRERYMSMKQMSDSQSSQPTVFMNHLMEIYNITQPGLGQKPSGFSSVAQASALLDISVQALKDTQQEGLQPTDMVSLIQLLSVAADIPTQLPADATNHSQGNIQELSQHFISVADSVISEDNALKWQSIKQCTQGIRKKNQLEVRQQTLQDGYRGSSFCGPETEKLTHLDCISVPLQKIQDLHNDVHLCVECLGFHKLTLVNTWYGSLRPPVRPGDNSMVPAVTDGSQRLLQVSNVEMSESVNITRYLGTVLGSSVISTTVLGDDQPVSMAVRFQLRHRVQNPTGTVYDPVCAFWDFDLTPEAGGWWNTKGCEVVSKEYGYTVCHCNHTTNFALLLQVYEAQRSPENESALQVLTFIGCGVSLCGLLFTFILFIAVGVPKSDRTTVHKNLIVSMGIAELLLMCSDWASTNEAACFMVTALLHLFFMASFSWMLVEGLLLWSKVVSVNISEDRRMKLYYVIGWGLPVLIVGVTLAVSVDKYKADDHCWLNVKTDTIWAFVGPVVFVLTVNAVVLCRVVMVTVSSARRRAKMLSPSSASKLQAFDLTWAVTRPVLILLPVLGLTWLCGLLVHLSVVVAYVFISLNAFQGLYIFLVYAVYNSEVRNAIKRIKEKRKALSFTNCSQPTSFLPSQRAPVTSWCRSPPTPSSPETSETSGPPSSTPTSLVIKNESFRTESFVSFSLKPASGNQVVQLTGFKPSAQHPHDVSSIPESCTDAFGSTSRLNDVAQLFVSVCVDMECFCPVFWLHHIRHCEQIPLELVE</sequence>
<proteinExistence type="inferred from homology"/>
<comment type="caution">
    <text evidence="7">Lacks conserved residue(s) required for the propagation of feature annotation.</text>
</comment>
<feature type="domain" description="Pentraxin (PTX)" evidence="12">
    <location>
        <begin position="243"/>
        <end position="449"/>
    </location>
</feature>
<evidence type="ECO:0000256" key="4">
    <source>
        <dbReference type="ARBA" id="ARBA00022989"/>
    </source>
</evidence>
<dbReference type="PROSITE" id="PS50221">
    <property type="entry name" value="GAIN_B"/>
    <property type="match status" value="1"/>
</dbReference>
<dbReference type="SMART" id="SM00303">
    <property type="entry name" value="GPS"/>
    <property type="match status" value="1"/>
</dbReference>
<feature type="region of interest" description="Disordered" evidence="8">
    <location>
        <begin position="1110"/>
        <end position="1151"/>
    </location>
</feature>
<feature type="transmembrane region" description="Helical" evidence="9">
    <location>
        <begin position="879"/>
        <end position="896"/>
    </location>
</feature>
<evidence type="ECO:0000256" key="2">
    <source>
        <dbReference type="ARBA" id="ARBA00007343"/>
    </source>
</evidence>
<feature type="transmembrane region" description="Helical" evidence="9">
    <location>
        <begin position="842"/>
        <end position="867"/>
    </location>
</feature>
<dbReference type="Proteomes" id="UP000438429">
    <property type="component" value="Unassembled WGS sequence"/>
</dbReference>
<feature type="transmembrane region" description="Helical" evidence="9">
    <location>
        <begin position="945"/>
        <end position="964"/>
    </location>
</feature>
<feature type="compositionally biased region" description="Low complexity" evidence="8">
    <location>
        <begin position="1135"/>
        <end position="1151"/>
    </location>
</feature>
<evidence type="ECO:0000259" key="10">
    <source>
        <dbReference type="PROSITE" id="PS50221"/>
    </source>
</evidence>
<dbReference type="EMBL" id="VEVO01000012">
    <property type="protein sequence ID" value="KAF0033369.1"/>
    <property type="molecule type" value="Genomic_DNA"/>
</dbReference>
<evidence type="ECO:0008006" key="15">
    <source>
        <dbReference type="Google" id="ProtNLM"/>
    </source>
</evidence>
<dbReference type="Pfam" id="PF00002">
    <property type="entry name" value="7tm_2"/>
    <property type="match status" value="1"/>
</dbReference>
<dbReference type="InterPro" id="IPR000203">
    <property type="entry name" value="GPS"/>
</dbReference>
<keyword evidence="4 9" id="KW-1133">Transmembrane helix</keyword>
<dbReference type="FunFam" id="1.20.1070.10:FF:000252">
    <property type="entry name" value="Adhesion G protein-coupled receptor D2"/>
    <property type="match status" value="1"/>
</dbReference>
<evidence type="ECO:0000256" key="3">
    <source>
        <dbReference type="ARBA" id="ARBA00022692"/>
    </source>
</evidence>
<dbReference type="PANTHER" id="PTHR12011:SF58">
    <property type="entry name" value="ADHESION G-PROTEIN COUPLED RECEPTOR D2"/>
    <property type="match status" value="1"/>
</dbReference>
<dbReference type="Pfam" id="PF00354">
    <property type="entry name" value="Pentaxin"/>
    <property type="match status" value="1"/>
</dbReference>
<keyword evidence="6" id="KW-1015">Disulfide bond</keyword>
<dbReference type="CDD" id="cd15255">
    <property type="entry name" value="7tmB2_GPR144"/>
    <property type="match status" value="1"/>
</dbReference>
<evidence type="ECO:0000256" key="9">
    <source>
        <dbReference type="SAM" id="Phobius"/>
    </source>
</evidence>
<comment type="caution">
    <text evidence="13">The sequence shown here is derived from an EMBL/GenBank/DDBJ whole genome shotgun (WGS) entry which is preliminary data.</text>
</comment>
<dbReference type="SMART" id="SM00159">
    <property type="entry name" value="PTX"/>
    <property type="match status" value="1"/>
</dbReference>
<dbReference type="InterPro" id="IPR057244">
    <property type="entry name" value="GAIN_B"/>
</dbReference>
<evidence type="ECO:0000256" key="1">
    <source>
        <dbReference type="ARBA" id="ARBA00004141"/>
    </source>
</evidence>
<dbReference type="GO" id="GO:0007166">
    <property type="term" value="P:cell surface receptor signaling pathway"/>
    <property type="evidence" value="ECO:0007669"/>
    <property type="project" value="InterPro"/>
</dbReference>
<dbReference type="GO" id="GO:0004930">
    <property type="term" value="F:G protein-coupled receptor activity"/>
    <property type="evidence" value="ECO:0007669"/>
    <property type="project" value="InterPro"/>
</dbReference>
<name>A0A6A4SL95_SCOMX</name>
<dbReference type="GO" id="GO:0007189">
    <property type="term" value="P:adenylate cyclase-activating G protein-coupled receptor signaling pathway"/>
    <property type="evidence" value="ECO:0007669"/>
    <property type="project" value="TreeGrafter"/>
</dbReference>
<evidence type="ECO:0000256" key="8">
    <source>
        <dbReference type="SAM" id="MobiDB-lite"/>
    </source>
</evidence>
<dbReference type="SUPFAM" id="SSF49899">
    <property type="entry name" value="Concanavalin A-like lectins/glucanases"/>
    <property type="match status" value="1"/>
</dbReference>
<dbReference type="InterPro" id="IPR001759">
    <property type="entry name" value="PTX_dom"/>
</dbReference>
<evidence type="ECO:0000256" key="7">
    <source>
        <dbReference type="PROSITE-ProRule" id="PRU01172"/>
    </source>
</evidence>
<dbReference type="InterPro" id="IPR046338">
    <property type="entry name" value="GAIN_dom_sf"/>
</dbReference>
<evidence type="ECO:0000256" key="5">
    <source>
        <dbReference type="ARBA" id="ARBA00023136"/>
    </source>
</evidence>
<organism evidence="13 14">
    <name type="scientific">Scophthalmus maximus</name>
    <name type="common">Turbot</name>
    <name type="synonym">Psetta maxima</name>
    <dbReference type="NCBI Taxonomy" id="52904"/>
    <lineage>
        <taxon>Eukaryota</taxon>
        <taxon>Metazoa</taxon>
        <taxon>Chordata</taxon>
        <taxon>Craniata</taxon>
        <taxon>Vertebrata</taxon>
        <taxon>Euteleostomi</taxon>
        <taxon>Actinopterygii</taxon>
        <taxon>Neopterygii</taxon>
        <taxon>Teleostei</taxon>
        <taxon>Neoteleostei</taxon>
        <taxon>Acanthomorphata</taxon>
        <taxon>Carangaria</taxon>
        <taxon>Pleuronectiformes</taxon>
        <taxon>Pleuronectoidei</taxon>
        <taxon>Scophthalmidae</taxon>
        <taxon>Scophthalmus</taxon>
    </lineage>
</organism>
<dbReference type="InterPro" id="IPR017981">
    <property type="entry name" value="GPCR_2-like_7TM"/>
</dbReference>
<dbReference type="PROSITE" id="PS50261">
    <property type="entry name" value="G_PROTEIN_RECEP_F2_4"/>
    <property type="match status" value="1"/>
</dbReference>
<dbReference type="PRINTS" id="PR00249">
    <property type="entry name" value="GPCRSECRETIN"/>
</dbReference>
<feature type="transmembrane region" description="Helical" evidence="9">
    <location>
        <begin position="1033"/>
        <end position="1058"/>
    </location>
</feature>
<feature type="transmembrane region" description="Helical" evidence="9">
    <location>
        <begin position="1064"/>
        <end position="1086"/>
    </location>
</feature>
<dbReference type="GO" id="GO:0005886">
    <property type="term" value="C:plasma membrane"/>
    <property type="evidence" value="ECO:0007669"/>
    <property type="project" value="TreeGrafter"/>
</dbReference>
<protein>
    <recommendedName>
        <fullName evidence="15">G-protein coupled receptor 144</fullName>
    </recommendedName>
</protein>
<keyword evidence="5 9" id="KW-0472">Membrane</keyword>